<feature type="region of interest" description="Disordered" evidence="1">
    <location>
        <begin position="32"/>
        <end position="73"/>
    </location>
</feature>
<dbReference type="Proteomes" id="UP000735302">
    <property type="component" value="Unassembled WGS sequence"/>
</dbReference>
<protein>
    <submittedName>
        <fullName evidence="2">Uncharacterized protein</fullName>
    </submittedName>
</protein>
<reference evidence="2 3" key="1">
    <citation type="journal article" date="2021" name="Elife">
        <title>Chloroplast acquisition without the gene transfer in kleptoplastic sea slugs, Plakobranchus ocellatus.</title>
        <authorList>
            <person name="Maeda T."/>
            <person name="Takahashi S."/>
            <person name="Yoshida T."/>
            <person name="Shimamura S."/>
            <person name="Takaki Y."/>
            <person name="Nagai Y."/>
            <person name="Toyoda A."/>
            <person name="Suzuki Y."/>
            <person name="Arimoto A."/>
            <person name="Ishii H."/>
            <person name="Satoh N."/>
            <person name="Nishiyama T."/>
            <person name="Hasebe M."/>
            <person name="Maruyama T."/>
            <person name="Minagawa J."/>
            <person name="Obokata J."/>
            <person name="Shigenobu S."/>
        </authorList>
    </citation>
    <scope>NUCLEOTIDE SEQUENCE [LARGE SCALE GENOMIC DNA]</scope>
</reference>
<feature type="compositionally biased region" description="Basic and acidic residues" evidence="1">
    <location>
        <begin position="37"/>
        <end position="51"/>
    </location>
</feature>
<sequence length="73" mass="8312">MKKEKKYEKAAPAAEQTDLQALWRDLKARHSALSRVDSAKKNSKPAEENRRKFLQRPVPARKAAISNNQDQAP</sequence>
<gene>
    <name evidence="2" type="ORF">PoB_003769800</name>
</gene>
<dbReference type="EMBL" id="BLXT01004229">
    <property type="protein sequence ID" value="GFO11193.1"/>
    <property type="molecule type" value="Genomic_DNA"/>
</dbReference>
<comment type="caution">
    <text evidence="2">The sequence shown here is derived from an EMBL/GenBank/DDBJ whole genome shotgun (WGS) entry which is preliminary data.</text>
</comment>
<keyword evidence="3" id="KW-1185">Reference proteome</keyword>
<dbReference type="AlphaFoldDB" id="A0AAV4AWH2"/>
<evidence type="ECO:0000313" key="2">
    <source>
        <dbReference type="EMBL" id="GFO11193.1"/>
    </source>
</evidence>
<evidence type="ECO:0000256" key="1">
    <source>
        <dbReference type="SAM" id="MobiDB-lite"/>
    </source>
</evidence>
<proteinExistence type="predicted"/>
<evidence type="ECO:0000313" key="3">
    <source>
        <dbReference type="Proteomes" id="UP000735302"/>
    </source>
</evidence>
<name>A0AAV4AWH2_9GAST</name>
<accession>A0AAV4AWH2</accession>
<organism evidence="2 3">
    <name type="scientific">Plakobranchus ocellatus</name>
    <dbReference type="NCBI Taxonomy" id="259542"/>
    <lineage>
        <taxon>Eukaryota</taxon>
        <taxon>Metazoa</taxon>
        <taxon>Spiralia</taxon>
        <taxon>Lophotrochozoa</taxon>
        <taxon>Mollusca</taxon>
        <taxon>Gastropoda</taxon>
        <taxon>Heterobranchia</taxon>
        <taxon>Euthyneura</taxon>
        <taxon>Panpulmonata</taxon>
        <taxon>Sacoglossa</taxon>
        <taxon>Placobranchoidea</taxon>
        <taxon>Plakobranchidae</taxon>
        <taxon>Plakobranchus</taxon>
    </lineage>
</organism>